<evidence type="ECO:0000313" key="1">
    <source>
        <dbReference type="Proteomes" id="UP000504629"/>
    </source>
</evidence>
<dbReference type="KEGG" id="bman:114252423"/>
<gene>
    <name evidence="2" type="primary">LOC114252423</name>
</gene>
<sequence>MKSSPINALQVECGDAPLFLRRQYLSDRFLFKVIQSPYHPLISKLHILSDFISSNKYWYHKDYPCLFNSFVSYLRLPCPVFQYQKFPLFDISFKALIFQPQVLLDLGIEKKCHSANSQLNRYIAKHWSDWLIIYTDASKLSDQGCVGSAVWIPKYNVILNFKCPPQASVFSGESIAILPF</sequence>
<protein>
    <submittedName>
        <fullName evidence="2">Uncharacterized protein LOC114252423</fullName>
    </submittedName>
</protein>
<proteinExistence type="predicted"/>
<organism evidence="1 2">
    <name type="scientific">Bombyx mandarina</name>
    <name type="common">Wild silk moth</name>
    <name type="synonym">Wild silkworm</name>
    <dbReference type="NCBI Taxonomy" id="7092"/>
    <lineage>
        <taxon>Eukaryota</taxon>
        <taxon>Metazoa</taxon>
        <taxon>Ecdysozoa</taxon>
        <taxon>Arthropoda</taxon>
        <taxon>Hexapoda</taxon>
        <taxon>Insecta</taxon>
        <taxon>Pterygota</taxon>
        <taxon>Neoptera</taxon>
        <taxon>Endopterygota</taxon>
        <taxon>Lepidoptera</taxon>
        <taxon>Glossata</taxon>
        <taxon>Ditrysia</taxon>
        <taxon>Bombycoidea</taxon>
        <taxon>Bombycidae</taxon>
        <taxon>Bombycinae</taxon>
        <taxon>Bombyx</taxon>
    </lineage>
</organism>
<evidence type="ECO:0000313" key="2">
    <source>
        <dbReference type="RefSeq" id="XP_028042698.1"/>
    </source>
</evidence>
<keyword evidence="1" id="KW-1185">Reference proteome</keyword>
<dbReference type="OrthoDB" id="8058536at2759"/>
<reference evidence="2" key="1">
    <citation type="submission" date="2025-08" db="UniProtKB">
        <authorList>
            <consortium name="RefSeq"/>
        </authorList>
    </citation>
    <scope>IDENTIFICATION</scope>
    <source>
        <tissue evidence="2">Silk gland</tissue>
    </source>
</reference>
<dbReference type="RefSeq" id="XP_028042698.1">
    <property type="nucleotide sequence ID" value="XM_028186897.1"/>
</dbReference>
<dbReference type="GeneID" id="114252423"/>
<dbReference type="AlphaFoldDB" id="A0A6J2KME4"/>
<dbReference type="Proteomes" id="UP000504629">
    <property type="component" value="Unplaced"/>
</dbReference>
<name>A0A6J2KME4_BOMMA</name>
<accession>A0A6J2KME4</accession>